<accession>A0AA40DRY8</accession>
<dbReference type="AlphaFoldDB" id="A0AA40DRY8"/>
<dbReference type="GO" id="GO:0008033">
    <property type="term" value="P:tRNA processing"/>
    <property type="evidence" value="ECO:0007669"/>
    <property type="project" value="InterPro"/>
</dbReference>
<dbReference type="GO" id="GO:0005829">
    <property type="term" value="C:cytosol"/>
    <property type="evidence" value="ECO:0007669"/>
    <property type="project" value="TreeGrafter"/>
</dbReference>
<dbReference type="GO" id="GO:0005655">
    <property type="term" value="C:nucleolar ribonuclease P complex"/>
    <property type="evidence" value="ECO:0007669"/>
    <property type="project" value="TreeGrafter"/>
</dbReference>
<dbReference type="GO" id="GO:0034965">
    <property type="term" value="P:intronic box C/D snoRNA processing"/>
    <property type="evidence" value="ECO:0007669"/>
    <property type="project" value="TreeGrafter"/>
</dbReference>
<dbReference type="GO" id="GO:0006364">
    <property type="term" value="P:rRNA processing"/>
    <property type="evidence" value="ECO:0007669"/>
    <property type="project" value="InterPro"/>
</dbReference>
<dbReference type="EMBL" id="JAUKUA010000005">
    <property type="protein sequence ID" value="KAK0711216.1"/>
    <property type="molecule type" value="Genomic_DNA"/>
</dbReference>
<dbReference type="GO" id="GO:0004526">
    <property type="term" value="F:ribonuclease P activity"/>
    <property type="evidence" value="ECO:0007669"/>
    <property type="project" value="TreeGrafter"/>
</dbReference>
<proteinExistence type="predicted"/>
<feature type="compositionally biased region" description="Basic and acidic residues" evidence="1">
    <location>
        <begin position="1"/>
        <end position="15"/>
    </location>
</feature>
<dbReference type="InterPro" id="IPR013241">
    <property type="entry name" value="RNase_P_Pop3"/>
</dbReference>
<dbReference type="GO" id="GO:0000171">
    <property type="term" value="F:ribonuclease MRP activity"/>
    <property type="evidence" value="ECO:0007669"/>
    <property type="project" value="TreeGrafter"/>
</dbReference>
<evidence type="ECO:0000313" key="3">
    <source>
        <dbReference type="Proteomes" id="UP001172102"/>
    </source>
</evidence>
<sequence length="151" mass="16392">MSSKKETAPAVREEATEPEQQDGTADPAQYSMIFVARSGQSMSFHSHFPQMVAVASNSQACKPPIRLVGFSKSCEERLTACLGIPRVSIIAIREGAPQVKGLLDFARGHVSPVLVNWHQEAQVAIYRETKIDGIQTKVGTAKIKKPRASSS</sequence>
<dbReference type="PANTHER" id="PTHR28272:SF1">
    <property type="entry name" value="RIBONUCLEASES P_MRP PROTEIN SUBUNIT POP3"/>
    <property type="match status" value="1"/>
</dbReference>
<comment type="caution">
    <text evidence="2">The sequence shown here is derived from an EMBL/GenBank/DDBJ whole genome shotgun (WGS) entry which is preliminary data.</text>
</comment>
<gene>
    <name evidence="2" type="ORF">B0H67DRAFT_584648</name>
</gene>
<dbReference type="PANTHER" id="PTHR28272">
    <property type="entry name" value="RIBONUCLEASES P/MRP PROTEIN SUBUNIT POP3"/>
    <property type="match status" value="1"/>
</dbReference>
<evidence type="ECO:0000256" key="1">
    <source>
        <dbReference type="SAM" id="MobiDB-lite"/>
    </source>
</evidence>
<dbReference type="GO" id="GO:0000172">
    <property type="term" value="C:ribonuclease MRP complex"/>
    <property type="evidence" value="ECO:0007669"/>
    <property type="project" value="TreeGrafter"/>
</dbReference>
<evidence type="ECO:0000313" key="2">
    <source>
        <dbReference type="EMBL" id="KAK0711216.1"/>
    </source>
</evidence>
<keyword evidence="3" id="KW-1185">Reference proteome</keyword>
<protein>
    <submittedName>
        <fullName evidence="2">Uncharacterized protein</fullName>
    </submittedName>
</protein>
<name>A0AA40DRY8_9PEZI</name>
<dbReference type="Proteomes" id="UP001172102">
    <property type="component" value="Unassembled WGS sequence"/>
</dbReference>
<reference evidence="2" key="1">
    <citation type="submission" date="2023-06" db="EMBL/GenBank/DDBJ databases">
        <title>Genome-scale phylogeny and comparative genomics of the fungal order Sordariales.</title>
        <authorList>
            <consortium name="Lawrence Berkeley National Laboratory"/>
            <person name="Hensen N."/>
            <person name="Bonometti L."/>
            <person name="Westerberg I."/>
            <person name="Brannstrom I.O."/>
            <person name="Guillou S."/>
            <person name="Cros-Aarteil S."/>
            <person name="Calhoun S."/>
            <person name="Haridas S."/>
            <person name="Kuo A."/>
            <person name="Mondo S."/>
            <person name="Pangilinan J."/>
            <person name="Riley R."/>
            <person name="Labutti K."/>
            <person name="Andreopoulos B."/>
            <person name="Lipzen A."/>
            <person name="Chen C."/>
            <person name="Yanf M."/>
            <person name="Daum C."/>
            <person name="Ng V."/>
            <person name="Clum A."/>
            <person name="Steindorff A."/>
            <person name="Ohm R."/>
            <person name="Martin F."/>
            <person name="Silar P."/>
            <person name="Natvig D."/>
            <person name="Lalanne C."/>
            <person name="Gautier V."/>
            <person name="Ament-Velasquez S.L."/>
            <person name="Kruys A."/>
            <person name="Hutchinson M.I."/>
            <person name="Powell A.J."/>
            <person name="Barry K."/>
            <person name="Miller A.N."/>
            <person name="Grigoriev I.V."/>
            <person name="Debuchy R."/>
            <person name="Gladieux P."/>
            <person name="Thoren M.H."/>
            <person name="Johannesson H."/>
        </authorList>
    </citation>
    <scope>NUCLEOTIDE SEQUENCE</scope>
    <source>
        <strain evidence="2">SMH4607-1</strain>
    </source>
</reference>
<organism evidence="2 3">
    <name type="scientific">Lasiosphaeris hirsuta</name>
    <dbReference type="NCBI Taxonomy" id="260670"/>
    <lineage>
        <taxon>Eukaryota</taxon>
        <taxon>Fungi</taxon>
        <taxon>Dikarya</taxon>
        <taxon>Ascomycota</taxon>
        <taxon>Pezizomycotina</taxon>
        <taxon>Sordariomycetes</taxon>
        <taxon>Sordariomycetidae</taxon>
        <taxon>Sordariales</taxon>
        <taxon>Lasiosphaeriaceae</taxon>
        <taxon>Lasiosphaeris</taxon>
    </lineage>
</organism>
<feature type="region of interest" description="Disordered" evidence="1">
    <location>
        <begin position="1"/>
        <end position="25"/>
    </location>
</feature>